<feature type="region of interest" description="Disordered" evidence="1">
    <location>
        <begin position="1"/>
        <end position="65"/>
    </location>
</feature>
<dbReference type="AlphaFoldDB" id="A0AAD8DZ63"/>
<gene>
    <name evidence="2" type="ORF">PYW07_015635</name>
</gene>
<proteinExistence type="predicted"/>
<evidence type="ECO:0000313" key="3">
    <source>
        <dbReference type="Proteomes" id="UP001231518"/>
    </source>
</evidence>
<evidence type="ECO:0000256" key="1">
    <source>
        <dbReference type="SAM" id="MobiDB-lite"/>
    </source>
</evidence>
<accession>A0AAD8DZ63</accession>
<keyword evidence="3" id="KW-1185">Reference proteome</keyword>
<dbReference type="Proteomes" id="UP001231518">
    <property type="component" value="Chromosome 6"/>
</dbReference>
<comment type="caution">
    <text evidence="2">The sequence shown here is derived from an EMBL/GenBank/DDBJ whole genome shotgun (WGS) entry which is preliminary data.</text>
</comment>
<dbReference type="EMBL" id="JARGEI010000004">
    <property type="protein sequence ID" value="KAJ8733036.1"/>
    <property type="molecule type" value="Genomic_DNA"/>
</dbReference>
<reference evidence="2" key="1">
    <citation type="submission" date="2023-03" db="EMBL/GenBank/DDBJ databases">
        <title>Chromosome-level genomes of two armyworms, Mythimna separata and Mythimna loreyi, provide insights into the biosynthesis and reception of sex pheromones.</title>
        <authorList>
            <person name="Zhao H."/>
        </authorList>
    </citation>
    <scope>NUCLEOTIDE SEQUENCE</scope>
    <source>
        <strain evidence="2">BeijingLab</strain>
        <tissue evidence="2">Pupa</tissue>
    </source>
</reference>
<feature type="compositionally biased region" description="Basic and acidic residues" evidence="1">
    <location>
        <begin position="1"/>
        <end position="46"/>
    </location>
</feature>
<evidence type="ECO:0000313" key="2">
    <source>
        <dbReference type="EMBL" id="KAJ8733036.1"/>
    </source>
</evidence>
<name>A0AAD8DZ63_MYTSE</name>
<sequence>MGDNLERPPEVKEPERPPEAEELERPPEVEEPERPPEAGEPERPPEEEPPEQEQPPRRPIPNSIRELIARRRRLRNRWKETRCPSTKTEMRRLGHLINAKLLAFSRNALMWEAHVIVKNDFV</sequence>
<protein>
    <submittedName>
        <fullName evidence="2">Uncharacterized protein</fullName>
    </submittedName>
</protein>
<organism evidence="2 3">
    <name type="scientific">Mythimna separata</name>
    <name type="common">Oriental armyworm</name>
    <name type="synonym">Pseudaletia separata</name>
    <dbReference type="NCBI Taxonomy" id="271217"/>
    <lineage>
        <taxon>Eukaryota</taxon>
        <taxon>Metazoa</taxon>
        <taxon>Ecdysozoa</taxon>
        <taxon>Arthropoda</taxon>
        <taxon>Hexapoda</taxon>
        <taxon>Insecta</taxon>
        <taxon>Pterygota</taxon>
        <taxon>Neoptera</taxon>
        <taxon>Endopterygota</taxon>
        <taxon>Lepidoptera</taxon>
        <taxon>Glossata</taxon>
        <taxon>Ditrysia</taxon>
        <taxon>Noctuoidea</taxon>
        <taxon>Noctuidae</taxon>
        <taxon>Noctuinae</taxon>
        <taxon>Hadenini</taxon>
        <taxon>Mythimna</taxon>
    </lineage>
</organism>